<dbReference type="PANTHER" id="PTHR36511:SF3">
    <property type="entry name" value="ANTITOXIN HIGA-2"/>
    <property type="match status" value="1"/>
</dbReference>
<keyword evidence="1" id="KW-0805">Transcription regulation</keyword>
<proteinExistence type="predicted"/>
<dbReference type="EMBL" id="RQYC01000046">
    <property type="protein sequence ID" value="RRD88598.1"/>
    <property type="molecule type" value="Genomic_DNA"/>
</dbReference>
<evidence type="ECO:0000313" key="6">
    <source>
        <dbReference type="Proteomes" id="UP000269923"/>
    </source>
</evidence>
<dbReference type="InterPro" id="IPR001387">
    <property type="entry name" value="Cro/C1-type_HTH"/>
</dbReference>
<dbReference type="RefSeq" id="WP_124796490.1">
    <property type="nucleotide sequence ID" value="NZ_RQYC01000046.1"/>
</dbReference>
<dbReference type="Gene3D" id="1.10.260.40">
    <property type="entry name" value="lambda repressor-like DNA-binding domains"/>
    <property type="match status" value="1"/>
</dbReference>
<evidence type="ECO:0000256" key="1">
    <source>
        <dbReference type="ARBA" id="ARBA00023015"/>
    </source>
</evidence>
<dbReference type="OrthoDB" id="9799384at2"/>
<name>A0A3P2A0H4_9NEIS</name>
<sequence length="103" mass="11199">MKYKSDVSASIHAVAADLHSLGLIDDAQMRQFDKSCLTPVPPLDGDEIRAIREKEALTQAGFAHYLNISKNQVSAWERGISKPSGAALKLLVLVRDKGIQAIV</sequence>
<dbReference type="SMART" id="SM00530">
    <property type="entry name" value="HTH_XRE"/>
    <property type="match status" value="1"/>
</dbReference>
<evidence type="ECO:0000256" key="3">
    <source>
        <dbReference type="ARBA" id="ARBA00023163"/>
    </source>
</evidence>
<comment type="caution">
    <text evidence="5">The sequence shown here is derived from an EMBL/GenBank/DDBJ whole genome shotgun (WGS) entry which is preliminary data.</text>
</comment>
<evidence type="ECO:0000256" key="2">
    <source>
        <dbReference type="ARBA" id="ARBA00023125"/>
    </source>
</evidence>
<dbReference type="PROSITE" id="PS50943">
    <property type="entry name" value="HTH_CROC1"/>
    <property type="match status" value="1"/>
</dbReference>
<reference evidence="5 6" key="1">
    <citation type="submission" date="2018-11" db="EMBL/GenBank/DDBJ databases">
        <title>Genomes From Bacteria Associated with the Canine Oral Cavity: a Test Case for Automated Genome-Based Taxonomic Assignment.</title>
        <authorList>
            <person name="Coil D.A."/>
            <person name="Jospin G."/>
            <person name="Darling A.E."/>
            <person name="Wallis C."/>
            <person name="Davis I.J."/>
            <person name="Harris S."/>
            <person name="Eisen J.A."/>
            <person name="Holcombe L.J."/>
            <person name="O'Flynn C."/>
        </authorList>
    </citation>
    <scope>NUCLEOTIDE SEQUENCE [LARGE SCALE GENOMIC DNA]</scope>
    <source>
        <strain evidence="5 6">COT-280</strain>
    </source>
</reference>
<dbReference type="SUPFAM" id="SSF47413">
    <property type="entry name" value="lambda repressor-like DNA-binding domains"/>
    <property type="match status" value="1"/>
</dbReference>
<dbReference type="GO" id="GO:0003677">
    <property type="term" value="F:DNA binding"/>
    <property type="evidence" value="ECO:0007669"/>
    <property type="project" value="UniProtKB-KW"/>
</dbReference>
<dbReference type="PANTHER" id="PTHR36511">
    <property type="entry name" value="MERR FAMILY BACTERIAL REGULATORY PROTEIN"/>
    <property type="match status" value="1"/>
</dbReference>
<evidence type="ECO:0000259" key="4">
    <source>
        <dbReference type="PROSITE" id="PS50943"/>
    </source>
</evidence>
<evidence type="ECO:0000313" key="5">
    <source>
        <dbReference type="EMBL" id="RRD88598.1"/>
    </source>
</evidence>
<keyword evidence="3" id="KW-0804">Transcription</keyword>
<dbReference type="InterPro" id="IPR052359">
    <property type="entry name" value="HTH-type_reg/antitoxin"/>
</dbReference>
<dbReference type="InterPro" id="IPR010982">
    <property type="entry name" value="Lambda_DNA-bd_dom_sf"/>
</dbReference>
<feature type="domain" description="HTH cro/C1-type" evidence="4">
    <location>
        <begin position="48"/>
        <end position="91"/>
    </location>
</feature>
<dbReference type="CDD" id="cd00093">
    <property type="entry name" value="HTH_XRE"/>
    <property type="match status" value="1"/>
</dbReference>
<dbReference type="Proteomes" id="UP000269923">
    <property type="component" value="Unassembled WGS sequence"/>
</dbReference>
<organism evidence="5 6">
    <name type="scientific">Conchiformibius steedae</name>
    <dbReference type="NCBI Taxonomy" id="153493"/>
    <lineage>
        <taxon>Bacteria</taxon>
        <taxon>Pseudomonadati</taxon>
        <taxon>Pseudomonadota</taxon>
        <taxon>Betaproteobacteria</taxon>
        <taxon>Neisseriales</taxon>
        <taxon>Neisseriaceae</taxon>
        <taxon>Conchiformibius</taxon>
    </lineage>
</organism>
<keyword evidence="6" id="KW-1185">Reference proteome</keyword>
<accession>A0A3P2A0H4</accession>
<gene>
    <name evidence="5" type="ORF">EII21_11255</name>
</gene>
<protein>
    <submittedName>
        <fullName evidence="5">DNA-binding transcriptional regulator</fullName>
    </submittedName>
</protein>
<dbReference type="AlphaFoldDB" id="A0A3P2A0H4"/>
<keyword evidence="2 5" id="KW-0238">DNA-binding</keyword>
<dbReference type="Pfam" id="PF01381">
    <property type="entry name" value="HTH_3"/>
    <property type="match status" value="1"/>
</dbReference>